<accession>A0AAJ2B5V5</accession>
<evidence type="ECO:0000256" key="2">
    <source>
        <dbReference type="ARBA" id="ARBA00010742"/>
    </source>
</evidence>
<dbReference type="SUPFAM" id="SSF53850">
    <property type="entry name" value="Periplasmic binding protein-like II"/>
    <property type="match status" value="1"/>
</dbReference>
<dbReference type="Proteomes" id="UP001255601">
    <property type="component" value="Unassembled WGS sequence"/>
</dbReference>
<dbReference type="RefSeq" id="WP_309769908.1">
    <property type="nucleotide sequence ID" value="NZ_JAVIZC010000001.1"/>
</dbReference>
<comment type="caution">
    <text evidence="6">The sequence shown here is derived from an EMBL/GenBank/DDBJ whole genome shotgun (WGS) entry which is preliminary data.</text>
</comment>
<evidence type="ECO:0000259" key="5">
    <source>
        <dbReference type="Pfam" id="PF09084"/>
    </source>
</evidence>
<name>A0AAJ2B5V5_9HYPH</name>
<comment type="subcellular location">
    <subcellularLocation>
        <location evidence="1">Periplasm</location>
    </subcellularLocation>
</comment>
<feature type="signal peptide" evidence="4">
    <location>
        <begin position="1"/>
        <end position="28"/>
    </location>
</feature>
<feature type="domain" description="SsuA/THI5-like" evidence="5">
    <location>
        <begin position="39"/>
        <end position="244"/>
    </location>
</feature>
<evidence type="ECO:0000256" key="4">
    <source>
        <dbReference type="SAM" id="SignalP"/>
    </source>
</evidence>
<dbReference type="Gene3D" id="3.40.190.10">
    <property type="entry name" value="Periplasmic binding protein-like II"/>
    <property type="match status" value="2"/>
</dbReference>
<comment type="similarity">
    <text evidence="2">Belongs to the bacterial solute-binding protein SsuA/TauA family.</text>
</comment>
<dbReference type="PANTHER" id="PTHR30024">
    <property type="entry name" value="ALIPHATIC SULFONATES-BINDING PROTEIN-RELATED"/>
    <property type="match status" value="1"/>
</dbReference>
<dbReference type="GO" id="GO:0042597">
    <property type="term" value="C:periplasmic space"/>
    <property type="evidence" value="ECO:0007669"/>
    <property type="project" value="UniProtKB-SubCell"/>
</dbReference>
<feature type="chain" id="PRO_5042500496" evidence="4">
    <location>
        <begin position="29"/>
        <end position="312"/>
    </location>
</feature>
<dbReference type="PANTHER" id="PTHR30024:SF47">
    <property type="entry name" value="TAURINE-BINDING PERIPLASMIC PROTEIN"/>
    <property type="match status" value="1"/>
</dbReference>
<dbReference type="Pfam" id="PF09084">
    <property type="entry name" value="NMT1"/>
    <property type="match status" value="1"/>
</dbReference>
<evidence type="ECO:0000256" key="3">
    <source>
        <dbReference type="ARBA" id="ARBA00022729"/>
    </source>
</evidence>
<gene>
    <name evidence="6" type="ORF">QE369_001126</name>
</gene>
<evidence type="ECO:0000313" key="6">
    <source>
        <dbReference type="EMBL" id="MDR6100948.1"/>
    </source>
</evidence>
<reference evidence="6" key="1">
    <citation type="submission" date="2023-08" db="EMBL/GenBank/DDBJ databases">
        <title>Functional and genomic diversity of the sorghum phyllosphere microbiome.</title>
        <authorList>
            <person name="Shade A."/>
        </authorList>
    </citation>
    <scope>NUCLEOTIDE SEQUENCE</scope>
    <source>
        <strain evidence="6">SORGH_AS_0974</strain>
    </source>
</reference>
<dbReference type="InterPro" id="IPR015168">
    <property type="entry name" value="SsuA/THI5"/>
</dbReference>
<sequence length="312" mass="33296">MFGFSFSLAKMTAVVAVVNLSIAMPAVAETIRIGLGVDPAHGEYFVAAERGLFKKAGLDVELVRFTQGGEGVDAALTGLVNITSAADMTTMIRMARGPLKPLAIGQRSINSIKLTVSPKVQSINDIKKFGIVAGSVSEYAARAALKKFGVDATGVTFVRSGPPELPALLARGDIDGYFVWEPLASLGVQQGGKILMTSVDAGYQSHMWITANAAWYETHKDEANRLVEVLSEAAKIIAADPEAAAKDINAQTRLPVDQTATTLKMYDWSVRKFTPQDIEGYKNIATFLAENKMTDKLLDVAAAVPVDTSGTK</sequence>
<dbReference type="EMBL" id="JAVIZC010000001">
    <property type="protein sequence ID" value="MDR6100948.1"/>
    <property type="molecule type" value="Genomic_DNA"/>
</dbReference>
<dbReference type="AlphaFoldDB" id="A0AAJ2B5V5"/>
<evidence type="ECO:0000313" key="7">
    <source>
        <dbReference type="Proteomes" id="UP001255601"/>
    </source>
</evidence>
<keyword evidence="3 4" id="KW-0732">Signal</keyword>
<evidence type="ECO:0000256" key="1">
    <source>
        <dbReference type="ARBA" id="ARBA00004418"/>
    </source>
</evidence>
<protein>
    <submittedName>
        <fullName evidence="6">NitT/TauT family transport system substrate-binding protein</fullName>
    </submittedName>
</protein>
<proteinExistence type="inferred from homology"/>
<organism evidence="6 7">
    <name type="scientific">Agrobacterium larrymoorei</name>
    <dbReference type="NCBI Taxonomy" id="160699"/>
    <lineage>
        <taxon>Bacteria</taxon>
        <taxon>Pseudomonadati</taxon>
        <taxon>Pseudomonadota</taxon>
        <taxon>Alphaproteobacteria</taxon>
        <taxon>Hyphomicrobiales</taxon>
        <taxon>Rhizobiaceae</taxon>
        <taxon>Rhizobium/Agrobacterium group</taxon>
        <taxon>Agrobacterium</taxon>
    </lineage>
</organism>